<dbReference type="InterPro" id="IPR001091">
    <property type="entry name" value="RM_Methyltransferase"/>
</dbReference>
<evidence type="ECO:0000256" key="2">
    <source>
        <dbReference type="ARBA" id="ARBA00022603"/>
    </source>
</evidence>
<dbReference type="GO" id="GO:0008168">
    <property type="term" value="F:methyltransferase activity"/>
    <property type="evidence" value="ECO:0007669"/>
    <property type="project" value="UniProtKB-KW"/>
</dbReference>
<proteinExistence type="inferred from homology"/>
<feature type="domain" description="DNA methylase N-4/N-6" evidence="6">
    <location>
        <begin position="7"/>
        <end position="200"/>
    </location>
</feature>
<evidence type="ECO:0000256" key="4">
    <source>
        <dbReference type="ARBA" id="ARBA00022747"/>
    </source>
</evidence>
<evidence type="ECO:0000256" key="3">
    <source>
        <dbReference type="ARBA" id="ARBA00022679"/>
    </source>
</evidence>
<dbReference type="EMBL" id="BOVJ01000068">
    <property type="protein sequence ID" value="GIQ63671.1"/>
    <property type="molecule type" value="Genomic_DNA"/>
</dbReference>
<dbReference type="InterPro" id="IPR002941">
    <property type="entry name" value="DNA_methylase_N4/N6"/>
</dbReference>
<gene>
    <name evidence="7" type="primary">ycdA</name>
    <name evidence="7" type="ORF">PACILC2_22390</name>
</gene>
<dbReference type="GO" id="GO:0032259">
    <property type="term" value="P:methylation"/>
    <property type="evidence" value="ECO:0007669"/>
    <property type="project" value="UniProtKB-KW"/>
</dbReference>
<dbReference type="Proteomes" id="UP000680304">
    <property type="component" value="Unassembled WGS sequence"/>
</dbReference>
<dbReference type="EC" id="2.1.1.-" evidence="5"/>
<dbReference type="InterPro" id="IPR029063">
    <property type="entry name" value="SAM-dependent_MTases_sf"/>
</dbReference>
<evidence type="ECO:0000313" key="8">
    <source>
        <dbReference type="Proteomes" id="UP000680304"/>
    </source>
</evidence>
<organism evidence="7 8">
    <name type="scientific">Paenibacillus cisolokensis</name>
    <dbReference type="NCBI Taxonomy" id="1658519"/>
    <lineage>
        <taxon>Bacteria</taxon>
        <taxon>Bacillati</taxon>
        <taxon>Bacillota</taxon>
        <taxon>Bacilli</taxon>
        <taxon>Bacillales</taxon>
        <taxon>Paenibacillaceae</taxon>
        <taxon>Paenibacillus</taxon>
    </lineage>
</organism>
<evidence type="ECO:0000256" key="1">
    <source>
        <dbReference type="ARBA" id="ARBA00006594"/>
    </source>
</evidence>
<sequence length="210" mass="23813">MIPDGSVDLIVTDPPYLMNYRSNRRVATEKFRHIANDKDATALISQYLAECQRIMKADTAIYVFCSWHHIDFFKAEFEKHFKLKNLIVWSKNVHGTGDLRGAYGPKHELVLYGHKGRSLLRGKRCPDVIDCAKVPSSKLTHPTEKPTELLRLFIRNSSDPGAVVFDGFGGTGSLCEAALVEGRNFIVFEIDREYVETANKRLDSLQLLQN</sequence>
<dbReference type="Gene3D" id="3.40.50.150">
    <property type="entry name" value="Vaccinia Virus protein VP39"/>
    <property type="match status" value="1"/>
</dbReference>
<protein>
    <recommendedName>
        <fullName evidence="5">Methyltransferase</fullName>
        <ecNumber evidence="5">2.1.1.-</ecNumber>
    </recommendedName>
</protein>
<keyword evidence="8" id="KW-1185">Reference proteome</keyword>
<comment type="similarity">
    <text evidence="1 5">Belongs to the N(4)/N(6)-methyltransferase family.</text>
</comment>
<dbReference type="SUPFAM" id="SSF53335">
    <property type="entry name" value="S-adenosyl-L-methionine-dependent methyltransferases"/>
    <property type="match status" value="1"/>
</dbReference>
<keyword evidence="2 7" id="KW-0489">Methyltransferase</keyword>
<keyword evidence="4" id="KW-0680">Restriction system</keyword>
<accession>A0ABQ4N6B4</accession>
<comment type="caution">
    <text evidence="7">The sequence shown here is derived from an EMBL/GenBank/DDBJ whole genome shotgun (WGS) entry which is preliminary data.</text>
</comment>
<dbReference type="Pfam" id="PF01555">
    <property type="entry name" value="N6_N4_Mtase"/>
    <property type="match status" value="1"/>
</dbReference>
<name>A0ABQ4N6B4_9BACL</name>
<evidence type="ECO:0000259" key="6">
    <source>
        <dbReference type="Pfam" id="PF01555"/>
    </source>
</evidence>
<dbReference type="InterPro" id="IPR002052">
    <property type="entry name" value="DNA_methylase_N6_adenine_CS"/>
</dbReference>
<evidence type="ECO:0000313" key="7">
    <source>
        <dbReference type="EMBL" id="GIQ63671.1"/>
    </source>
</evidence>
<dbReference type="PRINTS" id="PR00508">
    <property type="entry name" value="S21N4MTFRASE"/>
</dbReference>
<reference evidence="7 8" key="1">
    <citation type="submission" date="2021-04" db="EMBL/GenBank/DDBJ databases">
        <title>Draft genome sequence of Paenibacillus cisolokensis, LC2-13A.</title>
        <authorList>
            <person name="Uke A."/>
            <person name="Chhe C."/>
            <person name="Baramee S."/>
            <person name="Kosugi A."/>
        </authorList>
    </citation>
    <scope>NUCLEOTIDE SEQUENCE [LARGE SCALE GENOMIC DNA]</scope>
    <source>
        <strain evidence="7 8">LC2-13A</strain>
    </source>
</reference>
<dbReference type="PROSITE" id="PS00092">
    <property type="entry name" value="N6_MTASE"/>
    <property type="match status" value="1"/>
</dbReference>
<keyword evidence="3" id="KW-0808">Transferase</keyword>
<evidence type="ECO:0000256" key="5">
    <source>
        <dbReference type="RuleBase" id="RU362026"/>
    </source>
</evidence>